<organism evidence="1 2">
    <name type="scientific">Phytophthora cactorum</name>
    <dbReference type="NCBI Taxonomy" id="29920"/>
    <lineage>
        <taxon>Eukaryota</taxon>
        <taxon>Sar</taxon>
        <taxon>Stramenopiles</taxon>
        <taxon>Oomycota</taxon>
        <taxon>Peronosporomycetes</taxon>
        <taxon>Peronosporales</taxon>
        <taxon>Peronosporaceae</taxon>
        <taxon>Phytophthora</taxon>
    </lineage>
</organism>
<dbReference type="Proteomes" id="UP000688947">
    <property type="component" value="Unassembled WGS sequence"/>
</dbReference>
<feature type="non-terminal residue" evidence="1">
    <location>
        <position position="1"/>
    </location>
</feature>
<dbReference type="AlphaFoldDB" id="A0A8T1UN18"/>
<protein>
    <submittedName>
        <fullName evidence="1">Uncharacterized protein</fullName>
    </submittedName>
</protein>
<gene>
    <name evidence="1" type="ORF">JG687_00005711</name>
</gene>
<sequence length="123" mass="14244">CGRADCSRYDWWKEALHALHLQEETRGLASDRGMSKRAGDRAQGVPRWTISDWRKKKEDIFAFVGSEKTLSRAPGRPESVPYGIERITYMKDTRRGCFPLTAISMAVFVRESYSERLRCTLKR</sequence>
<evidence type="ECO:0000313" key="2">
    <source>
        <dbReference type="Proteomes" id="UP000688947"/>
    </source>
</evidence>
<comment type="caution">
    <text evidence="1">The sequence shown here is derived from an EMBL/GenBank/DDBJ whole genome shotgun (WGS) entry which is preliminary data.</text>
</comment>
<proteinExistence type="predicted"/>
<name>A0A8T1UN18_9STRA</name>
<dbReference type="OrthoDB" id="121853at2759"/>
<reference evidence="1" key="1">
    <citation type="submission" date="2021-01" db="EMBL/GenBank/DDBJ databases">
        <title>Phytophthora aleatoria, a newly-described species from Pinus radiata is distinct from Phytophthora cactorum isolates based on comparative genomics.</title>
        <authorList>
            <person name="Mcdougal R."/>
            <person name="Panda P."/>
            <person name="Williams N."/>
            <person name="Studholme D.J."/>
        </authorList>
    </citation>
    <scope>NUCLEOTIDE SEQUENCE</scope>
    <source>
        <strain evidence="1">NZFS 3830</strain>
    </source>
</reference>
<accession>A0A8T1UN18</accession>
<dbReference type="VEuPathDB" id="FungiDB:PC110_g13921"/>
<evidence type="ECO:0000313" key="1">
    <source>
        <dbReference type="EMBL" id="KAG6964897.1"/>
    </source>
</evidence>
<dbReference type="EMBL" id="JAENGZ010000219">
    <property type="protein sequence ID" value="KAG6964897.1"/>
    <property type="molecule type" value="Genomic_DNA"/>
</dbReference>